<keyword evidence="2" id="KW-0238">DNA-binding</keyword>
<comment type="caution">
    <text evidence="6">The sequence shown here is derived from an EMBL/GenBank/DDBJ whole genome shotgun (WGS) entry which is preliminary data.</text>
</comment>
<dbReference type="InterPro" id="IPR046348">
    <property type="entry name" value="SIS_dom_sf"/>
</dbReference>
<dbReference type="PROSITE" id="PS51071">
    <property type="entry name" value="HTH_RPIR"/>
    <property type="match status" value="1"/>
</dbReference>
<dbReference type="GO" id="GO:0003677">
    <property type="term" value="F:DNA binding"/>
    <property type="evidence" value="ECO:0007669"/>
    <property type="project" value="UniProtKB-KW"/>
</dbReference>
<sequence>MTLPGICVIFVIAAYTGGLAAFKTMNGCDAVSDRQNGREGIRMNFEERVLRHEDQLNETDDDIVAYIRSHRQEIMKLSIQKIAADLFIAPNAVMRLSKKLEYSGFSELKFSVQNEGEPEGTGKTISGRILGQLPSNIVKTLDTIDVLTLKKTAAMMKKARCCIFAGVGDSTYFCEMLGKNLRCLDCSVQFYQQIHDMFYAVRHGCRDDMLIIISARGENDRLIEMAGEAKAMGMPVVSITHFYENRLAKACDVNLYFWGEDREVQGYNVTDRSGLMVLVRLLSEEFWQGYVEL</sequence>
<feature type="domain" description="HTH rpiR-type" evidence="4">
    <location>
        <begin position="43"/>
        <end position="119"/>
    </location>
</feature>
<keyword evidence="1" id="KW-0805">Transcription regulation</keyword>
<evidence type="ECO:0000256" key="1">
    <source>
        <dbReference type="ARBA" id="ARBA00023015"/>
    </source>
</evidence>
<feature type="domain" description="SIS" evidence="5">
    <location>
        <begin position="152"/>
        <end position="292"/>
    </location>
</feature>
<reference evidence="6 7" key="1">
    <citation type="submission" date="2018-08" db="EMBL/GenBank/DDBJ databases">
        <title>A genome reference for cultivated species of the human gut microbiota.</title>
        <authorList>
            <person name="Zou Y."/>
            <person name="Xue W."/>
            <person name="Luo G."/>
        </authorList>
    </citation>
    <scope>NUCLEOTIDE SEQUENCE [LARGE SCALE GENOMIC DNA]</scope>
    <source>
        <strain evidence="6 7">AF04-15</strain>
    </source>
</reference>
<dbReference type="Gene3D" id="3.40.50.10490">
    <property type="entry name" value="Glucose-6-phosphate isomerase like protein, domain 1"/>
    <property type="match status" value="1"/>
</dbReference>
<dbReference type="AlphaFoldDB" id="A0A413FHW2"/>
<organism evidence="6 7">
    <name type="scientific">Enterocloster asparagiformis</name>
    <dbReference type="NCBI Taxonomy" id="333367"/>
    <lineage>
        <taxon>Bacteria</taxon>
        <taxon>Bacillati</taxon>
        <taxon>Bacillota</taxon>
        <taxon>Clostridia</taxon>
        <taxon>Lachnospirales</taxon>
        <taxon>Lachnospiraceae</taxon>
        <taxon>Enterocloster</taxon>
    </lineage>
</organism>
<keyword evidence="3" id="KW-0804">Transcription</keyword>
<dbReference type="EMBL" id="QSBM01000004">
    <property type="protein sequence ID" value="RGX30785.1"/>
    <property type="molecule type" value="Genomic_DNA"/>
</dbReference>
<proteinExistence type="predicted"/>
<dbReference type="Pfam" id="PF01418">
    <property type="entry name" value="HTH_6"/>
    <property type="match status" value="1"/>
</dbReference>
<dbReference type="InterPro" id="IPR009057">
    <property type="entry name" value="Homeodomain-like_sf"/>
</dbReference>
<dbReference type="SUPFAM" id="SSF53697">
    <property type="entry name" value="SIS domain"/>
    <property type="match status" value="1"/>
</dbReference>
<dbReference type="InterPro" id="IPR001347">
    <property type="entry name" value="SIS_dom"/>
</dbReference>
<dbReference type="Gene3D" id="1.10.10.10">
    <property type="entry name" value="Winged helix-like DNA-binding domain superfamily/Winged helix DNA-binding domain"/>
    <property type="match status" value="1"/>
</dbReference>
<dbReference type="CDD" id="cd05013">
    <property type="entry name" value="SIS_RpiR"/>
    <property type="match status" value="1"/>
</dbReference>
<evidence type="ECO:0000259" key="5">
    <source>
        <dbReference type="PROSITE" id="PS51464"/>
    </source>
</evidence>
<dbReference type="Proteomes" id="UP000283880">
    <property type="component" value="Unassembled WGS sequence"/>
</dbReference>
<dbReference type="InterPro" id="IPR036388">
    <property type="entry name" value="WH-like_DNA-bd_sf"/>
</dbReference>
<accession>A0A413FHW2</accession>
<gene>
    <name evidence="6" type="ORF">DWV29_06280</name>
</gene>
<evidence type="ECO:0000259" key="4">
    <source>
        <dbReference type="PROSITE" id="PS51071"/>
    </source>
</evidence>
<name>A0A413FHW2_9FIRM</name>
<dbReference type="InterPro" id="IPR000281">
    <property type="entry name" value="HTH_RpiR"/>
</dbReference>
<dbReference type="InterPro" id="IPR047640">
    <property type="entry name" value="RpiR-like"/>
</dbReference>
<evidence type="ECO:0000256" key="3">
    <source>
        <dbReference type="ARBA" id="ARBA00023163"/>
    </source>
</evidence>
<dbReference type="InterPro" id="IPR035472">
    <property type="entry name" value="RpiR-like_SIS"/>
</dbReference>
<dbReference type="PANTHER" id="PTHR30514:SF1">
    <property type="entry name" value="HTH-TYPE TRANSCRIPTIONAL REGULATOR HEXR-RELATED"/>
    <property type="match status" value="1"/>
</dbReference>
<protein>
    <submittedName>
        <fullName evidence="6">MurR/RpiR family transcriptional regulator</fullName>
    </submittedName>
</protein>
<evidence type="ECO:0000256" key="2">
    <source>
        <dbReference type="ARBA" id="ARBA00023125"/>
    </source>
</evidence>
<dbReference type="PROSITE" id="PS51464">
    <property type="entry name" value="SIS"/>
    <property type="match status" value="1"/>
</dbReference>
<dbReference type="GO" id="GO:0003700">
    <property type="term" value="F:DNA-binding transcription factor activity"/>
    <property type="evidence" value="ECO:0007669"/>
    <property type="project" value="InterPro"/>
</dbReference>
<dbReference type="Pfam" id="PF01380">
    <property type="entry name" value="SIS"/>
    <property type="match status" value="1"/>
</dbReference>
<dbReference type="GO" id="GO:0097367">
    <property type="term" value="F:carbohydrate derivative binding"/>
    <property type="evidence" value="ECO:0007669"/>
    <property type="project" value="InterPro"/>
</dbReference>
<dbReference type="SUPFAM" id="SSF46689">
    <property type="entry name" value="Homeodomain-like"/>
    <property type="match status" value="1"/>
</dbReference>
<evidence type="ECO:0000313" key="7">
    <source>
        <dbReference type="Proteomes" id="UP000283880"/>
    </source>
</evidence>
<dbReference type="PANTHER" id="PTHR30514">
    <property type="entry name" value="GLUCOKINASE"/>
    <property type="match status" value="1"/>
</dbReference>
<dbReference type="GO" id="GO:1901135">
    <property type="term" value="P:carbohydrate derivative metabolic process"/>
    <property type="evidence" value="ECO:0007669"/>
    <property type="project" value="InterPro"/>
</dbReference>
<evidence type="ECO:0000313" key="6">
    <source>
        <dbReference type="EMBL" id="RGX30785.1"/>
    </source>
</evidence>